<dbReference type="InterPro" id="IPR003439">
    <property type="entry name" value="ABC_transporter-like_ATP-bd"/>
</dbReference>
<evidence type="ECO:0000256" key="2">
    <source>
        <dbReference type="ARBA" id="ARBA00022741"/>
    </source>
</evidence>
<dbReference type="CDD" id="cd03257">
    <property type="entry name" value="ABC_NikE_OppD_transporters"/>
    <property type="match status" value="1"/>
</dbReference>
<dbReference type="Pfam" id="PF00005">
    <property type="entry name" value="ABC_tran"/>
    <property type="match status" value="1"/>
</dbReference>
<dbReference type="PANTHER" id="PTHR43776">
    <property type="entry name" value="TRANSPORT ATP-BINDING PROTEIN"/>
    <property type="match status" value="1"/>
</dbReference>
<feature type="domain" description="ABC transporter" evidence="4">
    <location>
        <begin position="8"/>
        <end position="248"/>
    </location>
</feature>
<dbReference type="GO" id="GO:0005524">
    <property type="term" value="F:ATP binding"/>
    <property type="evidence" value="ECO:0007669"/>
    <property type="project" value="UniProtKB-KW"/>
</dbReference>
<reference evidence="5 6" key="1">
    <citation type="submission" date="2021-10" db="EMBL/GenBank/DDBJ databases">
        <title>Anaerobic single-cell dispensing facilitates the cultivation of human gut bacteria.</title>
        <authorList>
            <person name="Afrizal A."/>
        </authorList>
    </citation>
    <scope>NUCLEOTIDE SEQUENCE [LARGE SCALE GENOMIC DNA]</scope>
    <source>
        <strain evidence="5 6">CLA-AA-H224</strain>
    </source>
</reference>
<protein>
    <submittedName>
        <fullName evidence="5">ABC transporter ATP-binding protein</fullName>
    </submittedName>
</protein>
<dbReference type="GO" id="GO:0055085">
    <property type="term" value="P:transmembrane transport"/>
    <property type="evidence" value="ECO:0007669"/>
    <property type="project" value="UniProtKB-ARBA"/>
</dbReference>
<organism evidence="5 6">
    <name type="scientific">Anthropogastromicrobium aceti</name>
    <dbReference type="NCBI Taxonomy" id="2981768"/>
    <lineage>
        <taxon>Bacteria</taxon>
        <taxon>Bacillati</taxon>
        <taxon>Bacillota</taxon>
        <taxon>Clostridia</taxon>
        <taxon>Lachnospirales</taxon>
        <taxon>Lachnospiraceae</taxon>
        <taxon>Anthropogastromicrobium</taxon>
    </lineage>
</organism>
<keyword evidence="6" id="KW-1185">Reference proteome</keyword>
<evidence type="ECO:0000256" key="3">
    <source>
        <dbReference type="ARBA" id="ARBA00022840"/>
    </source>
</evidence>
<dbReference type="PROSITE" id="PS50893">
    <property type="entry name" value="ABC_TRANSPORTER_2"/>
    <property type="match status" value="1"/>
</dbReference>
<sequence length="258" mass="29070">MQKSDVLLEIRNIQASYKEYPALNNVSLDIKKNTVLGLVGESGSGKSTLAKVITGLLQADTGEVVFDGEMLYSKKKHLHRKQQCKQIQMVFQNPEGSLNPKHTIEKILSDAMLFHKITDRAHVKEKCQEWVQRMELPEDTLSRFPSSFSGGQKQRIALARALCVSPKFLIADEPTSALDVSVQLRMLQLIKELKREMGLTILFISHDMGVIYDICDEVAVMKDGKIEETGEKEAFFAKPKTEYGKLLLDSVPTLPYLE</sequence>
<dbReference type="InterPro" id="IPR050319">
    <property type="entry name" value="ABC_transp_ATP-bind"/>
</dbReference>
<evidence type="ECO:0000256" key="1">
    <source>
        <dbReference type="ARBA" id="ARBA00022448"/>
    </source>
</evidence>
<evidence type="ECO:0000313" key="5">
    <source>
        <dbReference type="EMBL" id="MCC2221530.1"/>
    </source>
</evidence>
<dbReference type="InterPro" id="IPR003593">
    <property type="entry name" value="AAA+_ATPase"/>
</dbReference>
<dbReference type="RefSeq" id="WP_227099917.1">
    <property type="nucleotide sequence ID" value="NZ_JAJEQN010000016.1"/>
</dbReference>
<dbReference type="GO" id="GO:0016887">
    <property type="term" value="F:ATP hydrolysis activity"/>
    <property type="evidence" value="ECO:0007669"/>
    <property type="project" value="InterPro"/>
</dbReference>
<keyword evidence="1" id="KW-0813">Transport</keyword>
<dbReference type="InterPro" id="IPR017871">
    <property type="entry name" value="ABC_transporter-like_CS"/>
</dbReference>
<evidence type="ECO:0000259" key="4">
    <source>
        <dbReference type="PROSITE" id="PS50893"/>
    </source>
</evidence>
<dbReference type="InterPro" id="IPR027417">
    <property type="entry name" value="P-loop_NTPase"/>
</dbReference>
<dbReference type="AlphaFoldDB" id="A0AAE3JBM4"/>
<dbReference type="Proteomes" id="UP001198200">
    <property type="component" value="Unassembled WGS sequence"/>
</dbReference>
<dbReference type="SMART" id="SM00382">
    <property type="entry name" value="AAA"/>
    <property type="match status" value="1"/>
</dbReference>
<gene>
    <name evidence="5" type="ORF">LKD48_07765</name>
</gene>
<dbReference type="PROSITE" id="PS00211">
    <property type="entry name" value="ABC_TRANSPORTER_1"/>
    <property type="match status" value="1"/>
</dbReference>
<dbReference type="SUPFAM" id="SSF52540">
    <property type="entry name" value="P-loop containing nucleoside triphosphate hydrolases"/>
    <property type="match status" value="1"/>
</dbReference>
<dbReference type="EMBL" id="JAJEQN010000016">
    <property type="protein sequence ID" value="MCC2221530.1"/>
    <property type="molecule type" value="Genomic_DNA"/>
</dbReference>
<keyword evidence="2" id="KW-0547">Nucleotide-binding</keyword>
<dbReference type="Gene3D" id="3.40.50.300">
    <property type="entry name" value="P-loop containing nucleotide triphosphate hydrolases"/>
    <property type="match status" value="1"/>
</dbReference>
<accession>A0AAE3JBM4</accession>
<name>A0AAE3JBM4_9FIRM</name>
<keyword evidence="3 5" id="KW-0067">ATP-binding</keyword>
<proteinExistence type="predicted"/>
<comment type="caution">
    <text evidence="5">The sequence shown here is derived from an EMBL/GenBank/DDBJ whole genome shotgun (WGS) entry which is preliminary data.</text>
</comment>
<evidence type="ECO:0000313" key="6">
    <source>
        <dbReference type="Proteomes" id="UP001198200"/>
    </source>
</evidence>